<keyword evidence="9" id="KW-1185">Reference proteome</keyword>
<dbReference type="Pfam" id="PF07669">
    <property type="entry name" value="Eco57I"/>
    <property type="match status" value="1"/>
</dbReference>
<evidence type="ECO:0000313" key="8">
    <source>
        <dbReference type="EMBL" id="MDB9539869.1"/>
    </source>
</evidence>
<dbReference type="SUPFAM" id="SSF53335">
    <property type="entry name" value="S-adenosyl-L-methionine-dependent methyltransferases"/>
    <property type="match status" value="1"/>
</dbReference>
<dbReference type="InterPro" id="IPR050953">
    <property type="entry name" value="N4_N6_ade-DNA_methylase"/>
</dbReference>
<dbReference type="EC" id="2.1.1.72" evidence="1"/>
<dbReference type="InterPro" id="IPR011639">
    <property type="entry name" value="MethylTrfase_TaqI-like_dom"/>
</dbReference>
<dbReference type="RefSeq" id="WP_334310755.1">
    <property type="nucleotide sequence ID" value="NZ_JANQDP010000105.1"/>
</dbReference>
<dbReference type="GO" id="GO:0032259">
    <property type="term" value="P:methylation"/>
    <property type="evidence" value="ECO:0007669"/>
    <property type="project" value="UniProtKB-KW"/>
</dbReference>
<dbReference type="EMBL" id="JAQMUH010000103">
    <property type="protein sequence ID" value="MDB9539869.1"/>
    <property type="molecule type" value="Genomic_DNA"/>
</dbReference>
<proteinExistence type="predicted"/>
<dbReference type="InterPro" id="IPR029063">
    <property type="entry name" value="SAM-dependent_MTases_sf"/>
</dbReference>
<evidence type="ECO:0000313" key="9">
    <source>
        <dbReference type="Proteomes" id="UP001212499"/>
    </source>
</evidence>
<comment type="catalytic activity">
    <reaction evidence="5">
        <text>a 2'-deoxyadenosine in DNA + S-adenosyl-L-methionine = an N(6)-methyl-2'-deoxyadenosine in DNA + S-adenosyl-L-homocysteine + H(+)</text>
        <dbReference type="Rhea" id="RHEA:15197"/>
        <dbReference type="Rhea" id="RHEA-COMP:12418"/>
        <dbReference type="Rhea" id="RHEA-COMP:12419"/>
        <dbReference type="ChEBI" id="CHEBI:15378"/>
        <dbReference type="ChEBI" id="CHEBI:57856"/>
        <dbReference type="ChEBI" id="CHEBI:59789"/>
        <dbReference type="ChEBI" id="CHEBI:90615"/>
        <dbReference type="ChEBI" id="CHEBI:90616"/>
        <dbReference type="EC" id="2.1.1.72"/>
    </reaction>
</comment>
<keyword evidence="4" id="KW-0949">S-adenosyl-L-methionine</keyword>
<dbReference type="GO" id="GO:0008168">
    <property type="term" value="F:methyltransferase activity"/>
    <property type="evidence" value="ECO:0007669"/>
    <property type="project" value="UniProtKB-KW"/>
</dbReference>
<dbReference type="PROSITE" id="PS00092">
    <property type="entry name" value="N6_MTASE"/>
    <property type="match status" value="1"/>
</dbReference>
<accession>A0ABT5ARF5</accession>
<feature type="domain" description="Type ISP restriction-modification enzyme LLaBIII C-terminal specificity" evidence="7">
    <location>
        <begin position="282"/>
        <end position="624"/>
    </location>
</feature>
<dbReference type="PANTHER" id="PTHR33841">
    <property type="entry name" value="DNA METHYLTRANSFERASE YEEA-RELATED"/>
    <property type="match status" value="1"/>
</dbReference>
<gene>
    <name evidence="8" type="ORF">PN457_09385</name>
</gene>
<protein>
    <recommendedName>
        <fullName evidence="1">site-specific DNA-methyltransferase (adenine-specific)</fullName>
        <ecNumber evidence="1">2.1.1.72</ecNumber>
    </recommendedName>
</protein>
<name>A0ABT5ARF5_9CYAN</name>
<dbReference type="InterPro" id="IPR002052">
    <property type="entry name" value="DNA_methylase_N6_adenine_CS"/>
</dbReference>
<evidence type="ECO:0000259" key="7">
    <source>
        <dbReference type="Pfam" id="PF18135"/>
    </source>
</evidence>
<dbReference type="Proteomes" id="UP001212499">
    <property type="component" value="Unassembled WGS sequence"/>
</dbReference>
<evidence type="ECO:0000256" key="2">
    <source>
        <dbReference type="ARBA" id="ARBA00022603"/>
    </source>
</evidence>
<evidence type="ECO:0000259" key="6">
    <source>
        <dbReference type="Pfam" id="PF07669"/>
    </source>
</evidence>
<evidence type="ECO:0000256" key="5">
    <source>
        <dbReference type="ARBA" id="ARBA00047942"/>
    </source>
</evidence>
<dbReference type="Pfam" id="PF18135">
    <property type="entry name" value="Type_ISP_C"/>
    <property type="match status" value="1"/>
</dbReference>
<evidence type="ECO:0000256" key="3">
    <source>
        <dbReference type="ARBA" id="ARBA00022679"/>
    </source>
</evidence>
<keyword evidence="3" id="KW-0808">Transferase</keyword>
<evidence type="ECO:0000256" key="1">
    <source>
        <dbReference type="ARBA" id="ARBA00011900"/>
    </source>
</evidence>
<reference evidence="8 9" key="1">
    <citation type="submission" date="2023-01" db="EMBL/GenBank/DDBJ databases">
        <title>Genomes from the Australian National Cyanobacteria Reference Collection.</title>
        <authorList>
            <person name="Willis A."/>
            <person name="Lee E.M.F."/>
        </authorList>
    </citation>
    <scope>NUCLEOTIDE SEQUENCE [LARGE SCALE GENOMIC DNA]</scope>
    <source>
        <strain evidence="8 9">CS-1033</strain>
    </source>
</reference>
<feature type="non-terminal residue" evidence="8">
    <location>
        <position position="1"/>
    </location>
</feature>
<dbReference type="InterPro" id="IPR041635">
    <property type="entry name" value="Type_ISP_LLaBIII_C"/>
</dbReference>
<keyword evidence="2 8" id="KW-0489">Methyltransferase</keyword>
<evidence type="ECO:0000256" key="4">
    <source>
        <dbReference type="ARBA" id="ARBA00022691"/>
    </source>
</evidence>
<sequence length="635" mass="73396">SGYVKERLLPRIFGFELLMAPYAICHLKLGLFLEETGYKFDGGVRLGIYLTNTLDDAIKKSETLFEEYIAEESNQAAKIKVEQQISIIIGNPPYSGISSNLTDAAIKLVEAFRYVDGVKIVEKSALQFEKNINDDYVKFFGVSQKILAKEKNKILCLITNNGYIDSLTLRGLRNNLIIHFDTINITNLHGDIKRKQSPNDQNVFDISQGVAIGFFLKDKSHKKSFSRIDLIGSRNEKYCILNRETISSSDNYQINPSSPFYFFTNQNQEIKNEYESYASIDSIFSEFSSGTETGFDKLMIGFDKLELENKIQDFLNPMCEREAIIDKWSIKGGTSQKILDIRDEFRKDFQESYFSKYLYRVFDNRFIYYKKDYLKTNSEKIMSHLSIHGNLAMILFRQQSQDGFAHVFITNCMGDKNAVSLRTREINYYFPLYVDIQANSSIFFQDQDSKRSNLKSEFVSKISENLCCSFKPETIFYYIYAIFHSPTYRTRYAEFLKIDFPRVPLTSNNELFCQLAEYGQELAALHLMKSPQLNNLITQFTENGGSQIVDSGYPKYIQGAVVINKKGDKFTGVPEQVWNFYIGGYQVCQKWLKDRKGRTLNHEDILHYQRVVVALQETIKLMQLIDQTIPSFPMV</sequence>
<feature type="domain" description="Type II methyltransferase M.TaqI-like" evidence="6">
    <location>
        <begin position="51"/>
        <end position="188"/>
    </location>
</feature>
<comment type="caution">
    <text evidence="8">The sequence shown here is derived from an EMBL/GenBank/DDBJ whole genome shotgun (WGS) entry which is preliminary data.</text>
</comment>
<dbReference type="Gene3D" id="3.40.50.150">
    <property type="entry name" value="Vaccinia Virus protein VP39"/>
    <property type="match status" value="1"/>
</dbReference>
<organism evidence="8 9">
    <name type="scientific">Anabaenopsis arnoldii</name>
    <dbReference type="NCBI Taxonomy" id="2152938"/>
    <lineage>
        <taxon>Bacteria</taxon>
        <taxon>Bacillati</taxon>
        <taxon>Cyanobacteriota</taxon>
        <taxon>Cyanophyceae</taxon>
        <taxon>Nostocales</taxon>
        <taxon>Nodulariaceae</taxon>
        <taxon>Anabaenopsis</taxon>
    </lineage>
</organism>
<dbReference type="PANTHER" id="PTHR33841:SF1">
    <property type="entry name" value="DNA METHYLTRANSFERASE A"/>
    <property type="match status" value="1"/>
</dbReference>